<evidence type="ECO:0000256" key="1">
    <source>
        <dbReference type="SAM" id="SignalP"/>
    </source>
</evidence>
<dbReference type="Pfam" id="PF16216">
    <property type="entry name" value="GxGYxYP_N"/>
    <property type="match status" value="1"/>
</dbReference>
<dbReference type="RefSeq" id="WP_205122395.1">
    <property type="nucleotide sequence ID" value="NZ_JAFBCM010000001.1"/>
</dbReference>
<evidence type="ECO:0000259" key="3">
    <source>
        <dbReference type="Pfam" id="PF16216"/>
    </source>
</evidence>
<dbReference type="InterPro" id="IPR048309">
    <property type="entry name" value="GxGYxYP_N_3rd"/>
</dbReference>
<accession>A0ABV7YHV6</accession>
<comment type="caution">
    <text evidence="6">The sequence shown here is derived from an EMBL/GenBank/DDBJ whole genome shotgun (WGS) entry which is preliminary data.</text>
</comment>
<protein>
    <submittedName>
        <fullName evidence="6">GxGYxYP domain-containing protein</fullName>
    </submittedName>
</protein>
<dbReference type="Pfam" id="PF20958">
    <property type="entry name" value="GxGYxYP_N_3rd"/>
    <property type="match status" value="1"/>
</dbReference>
<evidence type="ECO:0000313" key="6">
    <source>
        <dbReference type="EMBL" id="MFC3764463.1"/>
    </source>
</evidence>
<name>A0ABV7YHV6_9ACTN</name>
<evidence type="ECO:0000313" key="7">
    <source>
        <dbReference type="Proteomes" id="UP001595699"/>
    </source>
</evidence>
<feature type="domain" description="GxGYxYP putative glycoside hydrolase third N-terminal" evidence="5">
    <location>
        <begin position="364"/>
        <end position="441"/>
    </location>
</feature>
<dbReference type="Gene3D" id="3.20.20.490">
    <property type="entry name" value="GxGYxYP glycoside hydrolase, C-terminal domain"/>
    <property type="match status" value="1"/>
</dbReference>
<feature type="domain" description="GxGYxYP putative glycoside hydrolase first N-terminal" evidence="3">
    <location>
        <begin position="62"/>
        <end position="121"/>
    </location>
</feature>
<dbReference type="Pfam" id="PF20957">
    <property type="entry name" value="GxGYxYP_N_2nd"/>
    <property type="match status" value="1"/>
</dbReference>
<dbReference type="Proteomes" id="UP001595699">
    <property type="component" value="Unassembled WGS sequence"/>
</dbReference>
<dbReference type="PANTHER" id="PTHR37321:SF1">
    <property type="entry name" value="EXPORTED PROTEIN"/>
    <property type="match status" value="1"/>
</dbReference>
<dbReference type="PANTHER" id="PTHR37321">
    <property type="entry name" value="EXPORTED PROTEIN-RELATED"/>
    <property type="match status" value="1"/>
</dbReference>
<evidence type="ECO:0000259" key="4">
    <source>
        <dbReference type="Pfam" id="PF20957"/>
    </source>
</evidence>
<feature type="chain" id="PRO_5046870675" evidence="1">
    <location>
        <begin position="32"/>
        <end position="684"/>
    </location>
</feature>
<keyword evidence="7" id="KW-1185">Reference proteome</keyword>
<reference evidence="7" key="1">
    <citation type="journal article" date="2019" name="Int. J. Syst. Evol. Microbiol.">
        <title>The Global Catalogue of Microorganisms (GCM) 10K type strain sequencing project: providing services to taxonomists for standard genome sequencing and annotation.</title>
        <authorList>
            <consortium name="The Broad Institute Genomics Platform"/>
            <consortium name="The Broad Institute Genome Sequencing Center for Infectious Disease"/>
            <person name="Wu L."/>
            <person name="Ma J."/>
        </authorList>
    </citation>
    <scope>NUCLEOTIDE SEQUENCE [LARGE SCALE GENOMIC DNA]</scope>
    <source>
        <strain evidence="7">CGMCC 4.7241</strain>
    </source>
</reference>
<dbReference type="EMBL" id="JBHRZH010000026">
    <property type="protein sequence ID" value="MFC3764463.1"/>
    <property type="molecule type" value="Genomic_DNA"/>
</dbReference>
<feature type="signal peptide" evidence="1">
    <location>
        <begin position="1"/>
        <end position="31"/>
    </location>
</feature>
<dbReference type="Pfam" id="PF14323">
    <property type="entry name" value="GxGYxYP_C"/>
    <property type="match status" value="1"/>
</dbReference>
<dbReference type="InterPro" id="IPR032626">
    <property type="entry name" value="GxGYxYP_N_1st"/>
</dbReference>
<sequence>MASFPRRIPVMLLAAATLVVGLVAPTGSASAADPSGVQWPAGQELPTFAKARHLDVALTNGQSTAVDVQILLRTLQGLINRERPQIYVIHDQPAEGSRTWLDDTDVPYRTYADPWQLIKKYLPRTNGIVIYDPAVPETINVATTLAGIRGGVVASPQLAAKLTAAPYNLAVIDDYRGDFETGLEATAWQFEHLWPQTTHKALVGISPGRSVTVPADNFKDFVELIREDEQIRNGSNRAVHELDLTSYLGGEAVYLRFTDAFPADGWGPAVHKVTVKANDQVVQEFEVGTPEERAALTDRSRSAFKPSTEPEGAHRFADGTGYWVYRFVPPAGATKFTVSVDMFNQYVVSASKVRPPVSSDDKEPESLPLRDYALAIGAMPFWLQSNDNPEEQALLDQIFASVEKGTPYLGWFTDEFNGVRMASRHGIYVLAADFLENASVHGGVRSPIRAQKVVAPPPLQNKAYVTFTLSEGDNLQYVQHHMRRIWDNPDRGKVPLNWSVSPLVVDAAPDMWATYQATATKNDLLVAGPSGPGYFFPSLWPADHLQSFLASSKPRYFTKPGLSVMYALDDRSTMRPEDGAAYRTALGLKGAVFNMWFTQSDTSMVGGLPVSRQLAFVNRTEMANAIKAQIAAWDGNSPLFIAVGVPAWDLTPTDLKWVADQLGPQAVPVRGDHYFDLMKQAGVS</sequence>
<evidence type="ECO:0000259" key="2">
    <source>
        <dbReference type="Pfam" id="PF14323"/>
    </source>
</evidence>
<feature type="domain" description="GxGYxYP putative glycoside hydrolase C-terminal" evidence="2">
    <location>
        <begin position="461"/>
        <end position="678"/>
    </location>
</feature>
<organism evidence="6 7">
    <name type="scientific">Tenggerimyces flavus</name>
    <dbReference type="NCBI Taxonomy" id="1708749"/>
    <lineage>
        <taxon>Bacteria</taxon>
        <taxon>Bacillati</taxon>
        <taxon>Actinomycetota</taxon>
        <taxon>Actinomycetes</taxon>
        <taxon>Propionibacteriales</taxon>
        <taxon>Nocardioidaceae</taxon>
        <taxon>Tenggerimyces</taxon>
    </lineage>
</organism>
<keyword evidence="1" id="KW-0732">Signal</keyword>
<dbReference type="InterPro" id="IPR025832">
    <property type="entry name" value="GxGYxYP_C"/>
</dbReference>
<dbReference type="InterPro" id="IPR048310">
    <property type="entry name" value="GxGYxYP_N_2nd"/>
</dbReference>
<dbReference type="InterPro" id="IPR038410">
    <property type="entry name" value="GxGYxYP_C_sf"/>
</dbReference>
<evidence type="ECO:0000259" key="5">
    <source>
        <dbReference type="Pfam" id="PF20958"/>
    </source>
</evidence>
<feature type="domain" description="GxGYxYP putative glycoside hydrolase second N-terminal" evidence="4">
    <location>
        <begin position="126"/>
        <end position="196"/>
    </location>
</feature>
<proteinExistence type="predicted"/>
<gene>
    <name evidence="6" type="ORF">ACFOUW_26745</name>
</gene>